<dbReference type="GO" id="GO:0015074">
    <property type="term" value="P:DNA integration"/>
    <property type="evidence" value="ECO:0007669"/>
    <property type="project" value="InterPro"/>
</dbReference>
<accession>A0A1H7R0U1</accession>
<protein>
    <submittedName>
        <fullName evidence="3">Phage integrase family protein</fullName>
    </submittedName>
</protein>
<name>A0A1H7R0U1_9PROT</name>
<dbReference type="SUPFAM" id="SSF56349">
    <property type="entry name" value="DNA breaking-rejoining enzymes"/>
    <property type="match status" value="1"/>
</dbReference>
<dbReference type="PROSITE" id="PS51898">
    <property type="entry name" value="TYR_RECOMBINASE"/>
    <property type="match status" value="1"/>
</dbReference>
<dbReference type="Gene3D" id="1.10.443.10">
    <property type="entry name" value="Intergrase catalytic core"/>
    <property type="match status" value="1"/>
</dbReference>
<sequence>MLPIGISYRMMSVYFRRALAEIGRDDLRFHDLRHAYGSWLVQNGVDLYLTGKLLRHKSLASTKRYAHFADQQKQDAIKKAFG</sequence>
<evidence type="ECO:0000313" key="3">
    <source>
        <dbReference type="EMBL" id="SEL53856.1"/>
    </source>
</evidence>
<dbReference type="STRING" id="1233.SAMN05216387_11441"/>
<dbReference type="Proteomes" id="UP000198620">
    <property type="component" value="Unassembled WGS sequence"/>
</dbReference>
<dbReference type="Pfam" id="PF00589">
    <property type="entry name" value="Phage_integrase"/>
    <property type="match status" value="1"/>
</dbReference>
<dbReference type="GO" id="GO:0003677">
    <property type="term" value="F:DNA binding"/>
    <property type="evidence" value="ECO:0007669"/>
    <property type="project" value="InterPro"/>
</dbReference>
<evidence type="ECO:0000256" key="1">
    <source>
        <dbReference type="ARBA" id="ARBA00023172"/>
    </source>
</evidence>
<dbReference type="EMBL" id="FOBH01000014">
    <property type="protein sequence ID" value="SEL53856.1"/>
    <property type="molecule type" value="Genomic_DNA"/>
</dbReference>
<evidence type="ECO:0000259" key="2">
    <source>
        <dbReference type="PROSITE" id="PS51898"/>
    </source>
</evidence>
<organism evidence="3 4">
    <name type="scientific">Nitrosovibrio tenuis</name>
    <dbReference type="NCBI Taxonomy" id="1233"/>
    <lineage>
        <taxon>Bacteria</taxon>
        <taxon>Pseudomonadati</taxon>
        <taxon>Pseudomonadota</taxon>
        <taxon>Betaproteobacteria</taxon>
        <taxon>Nitrosomonadales</taxon>
        <taxon>Nitrosomonadaceae</taxon>
        <taxon>Nitrosovibrio</taxon>
    </lineage>
</organism>
<evidence type="ECO:0000313" key="4">
    <source>
        <dbReference type="Proteomes" id="UP000198620"/>
    </source>
</evidence>
<reference evidence="3 4" key="1">
    <citation type="submission" date="2016-10" db="EMBL/GenBank/DDBJ databases">
        <authorList>
            <person name="de Groot N.N."/>
        </authorList>
    </citation>
    <scope>NUCLEOTIDE SEQUENCE [LARGE SCALE GENOMIC DNA]</scope>
    <source>
        <strain evidence="3 4">Nv1</strain>
    </source>
</reference>
<dbReference type="InterPro" id="IPR011010">
    <property type="entry name" value="DNA_brk_join_enz"/>
</dbReference>
<proteinExistence type="predicted"/>
<keyword evidence="1" id="KW-0233">DNA recombination</keyword>
<dbReference type="AlphaFoldDB" id="A0A1H7R0U1"/>
<dbReference type="OrthoDB" id="662444at2"/>
<feature type="domain" description="Tyr recombinase" evidence="2">
    <location>
        <begin position="1"/>
        <end position="78"/>
    </location>
</feature>
<keyword evidence="4" id="KW-1185">Reference proteome</keyword>
<dbReference type="InterPro" id="IPR002104">
    <property type="entry name" value="Integrase_catalytic"/>
</dbReference>
<dbReference type="InterPro" id="IPR013762">
    <property type="entry name" value="Integrase-like_cat_sf"/>
</dbReference>
<gene>
    <name evidence="3" type="ORF">SAMN05216387_11441</name>
</gene>
<dbReference type="GO" id="GO:0006310">
    <property type="term" value="P:DNA recombination"/>
    <property type="evidence" value="ECO:0007669"/>
    <property type="project" value="UniProtKB-KW"/>
</dbReference>